<dbReference type="InterPro" id="IPR011006">
    <property type="entry name" value="CheY-like_superfamily"/>
</dbReference>
<evidence type="ECO:0000259" key="3">
    <source>
        <dbReference type="PROSITE" id="PS51831"/>
    </source>
</evidence>
<dbReference type="SUPFAM" id="SSF52172">
    <property type="entry name" value="CheY-like"/>
    <property type="match status" value="1"/>
</dbReference>
<feature type="domain" description="HD-GYP" evidence="4">
    <location>
        <begin position="147"/>
        <end position="344"/>
    </location>
</feature>
<reference evidence="5 6" key="1">
    <citation type="submission" date="2024-07" db="EMBL/GenBank/DDBJ databases">
        <title>Uliginosibacterium paludis KCTC:42655.</title>
        <authorList>
            <person name="Kim M.K."/>
        </authorList>
    </citation>
    <scope>NUCLEOTIDE SEQUENCE [LARGE SCALE GENOMIC DNA]</scope>
    <source>
        <strain evidence="5 6">KCTC 42655</strain>
    </source>
</reference>
<dbReference type="PANTHER" id="PTHR45228">
    <property type="entry name" value="CYCLIC DI-GMP PHOSPHODIESTERASE TM_0186-RELATED"/>
    <property type="match status" value="1"/>
</dbReference>
<dbReference type="Pfam" id="PF00072">
    <property type="entry name" value="Response_reg"/>
    <property type="match status" value="1"/>
</dbReference>
<protein>
    <submittedName>
        <fullName evidence="5">HD domain-containing phosphohydrolase</fullName>
    </submittedName>
</protein>
<dbReference type="Proteomes" id="UP001548590">
    <property type="component" value="Unassembled WGS sequence"/>
</dbReference>
<dbReference type="InterPro" id="IPR003607">
    <property type="entry name" value="HD/PDEase_dom"/>
</dbReference>
<comment type="caution">
    <text evidence="5">The sequence shown here is derived from an EMBL/GenBank/DDBJ whole genome shotgun (WGS) entry which is preliminary data.</text>
</comment>
<keyword evidence="6" id="KW-1185">Reference proteome</keyword>
<name>A0ABV2CLZ8_9RHOO</name>
<dbReference type="SUPFAM" id="SSF109604">
    <property type="entry name" value="HD-domain/PDEase-like"/>
    <property type="match status" value="1"/>
</dbReference>
<dbReference type="PROSITE" id="PS50110">
    <property type="entry name" value="RESPONSE_REGULATORY"/>
    <property type="match status" value="1"/>
</dbReference>
<feature type="domain" description="HD" evidence="3">
    <location>
        <begin position="169"/>
        <end position="293"/>
    </location>
</feature>
<evidence type="ECO:0000313" key="5">
    <source>
        <dbReference type="EMBL" id="MET1488913.1"/>
    </source>
</evidence>
<organism evidence="5 6">
    <name type="scientific">Uliginosibacterium paludis</name>
    <dbReference type="NCBI Taxonomy" id="1615952"/>
    <lineage>
        <taxon>Bacteria</taxon>
        <taxon>Pseudomonadati</taxon>
        <taxon>Pseudomonadota</taxon>
        <taxon>Betaproteobacteria</taxon>
        <taxon>Rhodocyclales</taxon>
        <taxon>Zoogloeaceae</taxon>
        <taxon>Uliginosibacterium</taxon>
    </lineage>
</organism>
<dbReference type="PROSITE" id="PS51832">
    <property type="entry name" value="HD_GYP"/>
    <property type="match status" value="1"/>
</dbReference>
<dbReference type="Gene3D" id="1.10.3210.10">
    <property type="entry name" value="Hypothetical protein af1432"/>
    <property type="match status" value="1"/>
</dbReference>
<keyword evidence="1" id="KW-0597">Phosphoprotein</keyword>
<evidence type="ECO:0000259" key="2">
    <source>
        <dbReference type="PROSITE" id="PS50110"/>
    </source>
</evidence>
<dbReference type="EMBL" id="JBEWLZ010000002">
    <property type="protein sequence ID" value="MET1488913.1"/>
    <property type="molecule type" value="Genomic_DNA"/>
</dbReference>
<dbReference type="RefSeq" id="WP_345923923.1">
    <property type="nucleotide sequence ID" value="NZ_JBDIVF010000001.1"/>
</dbReference>
<feature type="modified residue" description="4-aspartylphosphate" evidence="1">
    <location>
        <position position="53"/>
    </location>
</feature>
<dbReference type="Gene3D" id="3.40.50.2300">
    <property type="match status" value="1"/>
</dbReference>
<dbReference type="InterPro" id="IPR052020">
    <property type="entry name" value="Cyclic_di-GMP/3'3'-cGAMP_PDE"/>
</dbReference>
<dbReference type="SMART" id="SM00448">
    <property type="entry name" value="REC"/>
    <property type="match status" value="1"/>
</dbReference>
<dbReference type="PANTHER" id="PTHR45228:SF1">
    <property type="entry name" value="CYCLIC DI-GMP PHOSPHODIESTERASE TM_0186"/>
    <property type="match status" value="1"/>
</dbReference>
<evidence type="ECO:0000259" key="4">
    <source>
        <dbReference type="PROSITE" id="PS51832"/>
    </source>
</evidence>
<dbReference type="InterPro" id="IPR006674">
    <property type="entry name" value="HD_domain"/>
</dbReference>
<dbReference type="InterPro" id="IPR001789">
    <property type="entry name" value="Sig_transdc_resp-reg_receiver"/>
</dbReference>
<proteinExistence type="predicted"/>
<dbReference type="InterPro" id="IPR037522">
    <property type="entry name" value="HD_GYP_dom"/>
</dbReference>
<gene>
    <name evidence="5" type="ORF">ABVT11_03680</name>
</gene>
<feature type="domain" description="Response regulatory" evidence="2">
    <location>
        <begin position="2"/>
        <end position="120"/>
    </location>
</feature>
<sequence length="344" mass="38539">MNIAIIEDTPVNLMLMQSLVSRLDSGLVCQIFSDPLLGLSWVIEHKPDLIIVDYMMPGLDGLEFIRRCRNDPGLQDQPILMVTAAAEKEVRYAALDAGATDFLTKPIDRNEFNPRVRNMLRLRASMAATALRAEELASIVEEALREVHLRERETVLRLARAAEFRDPETGSHISRMAHYAALIARQLGMSEQAINTLLLAAPMHDVGKLGTPDHILLKPGRLDENELEIMRQHALIGYEILKNSASPVLQMAAEIALNHHEKFDGTGYPHGKSGESIPIVGRIVAVADVFDALTSVRPYKAAWTLEAARDYLLEGRSSHFDPRCVDLFLECWEEILQIRSLYND</sequence>
<evidence type="ECO:0000313" key="6">
    <source>
        <dbReference type="Proteomes" id="UP001548590"/>
    </source>
</evidence>
<dbReference type="Pfam" id="PF13487">
    <property type="entry name" value="HD_5"/>
    <property type="match status" value="1"/>
</dbReference>
<evidence type="ECO:0000256" key="1">
    <source>
        <dbReference type="PROSITE-ProRule" id="PRU00169"/>
    </source>
</evidence>
<accession>A0ABV2CLZ8</accession>
<dbReference type="SMART" id="SM00471">
    <property type="entry name" value="HDc"/>
    <property type="match status" value="1"/>
</dbReference>
<dbReference type="PROSITE" id="PS51831">
    <property type="entry name" value="HD"/>
    <property type="match status" value="1"/>
</dbReference>
<dbReference type="CDD" id="cd17551">
    <property type="entry name" value="REC_RpfG-like"/>
    <property type="match status" value="1"/>
</dbReference>
<dbReference type="CDD" id="cd00077">
    <property type="entry name" value="HDc"/>
    <property type="match status" value="1"/>
</dbReference>